<accession>A0A5C6FH99</accession>
<comment type="caution">
    <text evidence="1">The sequence shown here is derived from an EMBL/GenBank/DDBJ whole genome shotgun (WGS) entry which is preliminary data.</text>
</comment>
<proteinExistence type="predicted"/>
<evidence type="ECO:0000313" key="2">
    <source>
        <dbReference type="Proteomes" id="UP000316476"/>
    </source>
</evidence>
<name>A0A5C6FH99_9PLAN</name>
<reference evidence="1 2" key="1">
    <citation type="submission" date="2019-02" db="EMBL/GenBank/DDBJ databases">
        <title>Deep-cultivation of Planctomycetes and their phenomic and genomic characterization uncovers novel biology.</title>
        <authorList>
            <person name="Wiegand S."/>
            <person name="Jogler M."/>
            <person name="Boedeker C."/>
            <person name="Pinto D."/>
            <person name="Vollmers J."/>
            <person name="Rivas-Marin E."/>
            <person name="Kohn T."/>
            <person name="Peeters S.H."/>
            <person name="Heuer A."/>
            <person name="Rast P."/>
            <person name="Oberbeckmann S."/>
            <person name="Bunk B."/>
            <person name="Jeske O."/>
            <person name="Meyerdierks A."/>
            <person name="Storesund J.E."/>
            <person name="Kallscheuer N."/>
            <person name="Luecker S."/>
            <person name="Lage O.M."/>
            <person name="Pohl T."/>
            <person name="Merkel B.J."/>
            <person name="Hornburger P."/>
            <person name="Mueller R.-W."/>
            <person name="Bruemmer F."/>
            <person name="Labrenz M."/>
            <person name="Spormann A.M."/>
            <person name="Op Den Camp H."/>
            <person name="Overmann J."/>
            <person name="Amann R."/>
            <person name="Jetten M.S.M."/>
            <person name="Mascher T."/>
            <person name="Medema M.H."/>
            <person name="Devos D.P."/>
            <person name="Kaster A.-K."/>
            <person name="Ovreas L."/>
            <person name="Rohde M."/>
            <person name="Galperin M.Y."/>
            <person name="Jogler C."/>
        </authorList>
    </citation>
    <scope>NUCLEOTIDE SEQUENCE [LARGE SCALE GENOMIC DNA]</scope>
    <source>
        <strain evidence="1 2">V7</strain>
    </source>
</reference>
<dbReference type="EMBL" id="SJPZ01000003">
    <property type="protein sequence ID" value="TWU61111.1"/>
    <property type="molecule type" value="Genomic_DNA"/>
</dbReference>
<gene>
    <name evidence="1" type="ORF">V7x_54230</name>
</gene>
<dbReference type="RefSeq" id="WP_146416437.1">
    <property type="nucleotide sequence ID" value="NZ_SJPZ01000003.1"/>
</dbReference>
<dbReference type="AlphaFoldDB" id="A0A5C6FH99"/>
<sequence>MNSFFVHVVESPSSADLLDGRTEGRVLLESLQISGIQATYNLITDEPTLNEAFGTRLVQAIDHHDRFPIVHLSLHGNNNGLALTNGHFVDWHRLRQYLLPLNNAMNGGLIVSMSACFGISGCIMAMHENEPLPFFALVGHPDSAMWSDAAVGFSAFYHRLSKGASLPDAVVAMKAASGDDRFDLRLGTDVQQFFISFMANYRVEQVRSGLTKSLAQTT</sequence>
<protein>
    <recommendedName>
        <fullName evidence="3">Peptidase C13 family protein</fullName>
    </recommendedName>
</protein>
<dbReference type="OrthoDB" id="583003at2"/>
<organism evidence="1 2">
    <name type="scientific">Crateriforma conspicua</name>
    <dbReference type="NCBI Taxonomy" id="2527996"/>
    <lineage>
        <taxon>Bacteria</taxon>
        <taxon>Pseudomonadati</taxon>
        <taxon>Planctomycetota</taxon>
        <taxon>Planctomycetia</taxon>
        <taxon>Planctomycetales</taxon>
        <taxon>Planctomycetaceae</taxon>
        <taxon>Crateriforma</taxon>
    </lineage>
</organism>
<evidence type="ECO:0008006" key="3">
    <source>
        <dbReference type="Google" id="ProtNLM"/>
    </source>
</evidence>
<dbReference type="Proteomes" id="UP000316476">
    <property type="component" value="Unassembled WGS sequence"/>
</dbReference>
<evidence type="ECO:0000313" key="1">
    <source>
        <dbReference type="EMBL" id="TWU61111.1"/>
    </source>
</evidence>